<dbReference type="InterPro" id="IPR046977">
    <property type="entry name" value="RsmC/RlmG"/>
</dbReference>
<evidence type="ECO:0000313" key="4">
    <source>
        <dbReference type="EMBL" id="MBO8426520.1"/>
    </source>
</evidence>
<keyword evidence="1 4" id="KW-0489">Methyltransferase</keyword>
<evidence type="ECO:0000259" key="3">
    <source>
        <dbReference type="Pfam" id="PF05175"/>
    </source>
</evidence>
<dbReference type="GO" id="GO:0008757">
    <property type="term" value="F:S-adenosylmethionine-dependent methyltransferase activity"/>
    <property type="evidence" value="ECO:0007669"/>
    <property type="project" value="InterPro"/>
</dbReference>
<dbReference type="GO" id="GO:0032259">
    <property type="term" value="P:methylation"/>
    <property type="evidence" value="ECO:0007669"/>
    <property type="project" value="UniProtKB-KW"/>
</dbReference>
<proteinExistence type="predicted"/>
<gene>
    <name evidence="4" type="ORF">IAC61_04275</name>
</gene>
<reference evidence="4" key="1">
    <citation type="submission" date="2020-10" db="EMBL/GenBank/DDBJ databases">
        <authorList>
            <person name="Gilroy R."/>
        </authorList>
    </citation>
    <scope>NUCLEOTIDE SEQUENCE</scope>
    <source>
        <strain evidence="4">17113</strain>
    </source>
</reference>
<dbReference type="PANTHER" id="PTHR47816:SF4">
    <property type="entry name" value="RIBOSOMAL RNA SMALL SUBUNIT METHYLTRANSFERASE C"/>
    <property type="match status" value="1"/>
</dbReference>
<sequence length="198" mass="21324">MPQYFDNDDAVKSHPTLYSAIVLGRSFTFESDAGVFSKAGLDDGSRLLLETIAKTDLGTNILDLGCGVGPIGLILASFDPARRLVLADVSRRALDLARKNAASLGLSDRVEVVESDVYSGISSTFDCIVTNPPIRAGKKVTYAMYAGALSHLNEGGRLILVIRTKQGAESCFAYLQTLFGKVECVKQKKGYRILIATK</sequence>
<comment type="caution">
    <text evidence="4">The sequence shown here is derived from an EMBL/GenBank/DDBJ whole genome shotgun (WGS) entry which is preliminary data.</text>
</comment>
<dbReference type="Gene3D" id="3.40.50.150">
    <property type="entry name" value="Vaccinia Virus protein VP39"/>
    <property type="match status" value="1"/>
</dbReference>
<accession>A0A9D9DHX7</accession>
<dbReference type="EMBL" id="JADINA010000027">
    <property type="protein sequence ID" value="MBO8426520.1"/>
    <property type="molecule type" value="Genomic_DNA"/>
</dbReference>
<reference evidence="4" key="2">
    <citation type="journal article" date="2021" name="PeerJ">
        <title>Extensive microbial diversity within the chicken gut microbiome revealed by metagenomics and culture.</title>
        <authorList>
            <person name="Gilroy R."/>
            <person name="Ravi A."/>
            <person name="Getino M."/>
            <person name="Pursley I."/>
            <person name="Horton D.L."/>
            <person name="Alikhan N.F."/>
            <person name="Baker D."/>
            <person name="Gharbi K."/>
            <person name="Hall N."/>
            <person name="Watson M."/>
            <person name="Adriaenssens E.M."/>
            <person name="Foster-Nyarko E."/>
            <person name="Jarju S."/>
            <person name="Secka A."/>
            <person name="Antonio M."/>
            <person name="Oren A."/>
            <person name="Chaudhuri R.R."/>
            <person name="La Ragione R."/>
            <person name="Hildebrand F."/>
            <person name="Pallen M.J."/>
        </authorList>
    </citation>
    <scope>NUCLEOTIDE SEQUENCE</scope>
    <source>
        <strain evidence="4">17113</strain>
    </source>
</reference>
<dbReference type="InterPro" id="IPR029063">
    <property type="entry name" value="SAM-dependent_MTases_sf"/>
</dbReference>
<feature type="domain" description="Methyltransferase small" evidence="3">
    <location>
        <begin position="27"/>
        <end position="194"/>
    </location>
</feature>
<dbReference type="CDD" id="cd02440">
    <property type="entry name" value="AdoMet_MTases"/>
    <property type="match status" value="1"/>
</dbReference>
<dbReference type="PANTHER" id="PTHR47816">
    <property type="entry name" value="RIBOSOMAL RNA SMALL SUBUNIT METHYLTRANSFERASE C"/>
    <property type="match status" value="1"/>
</dbReference>
<dbReference type="Proteomes" id="UP000823634">
    <property type="component" value="Unassembled WGS sequence"/>
</dbReference>
<protein>
    <submittedName>
        <fullName evidence="4">Class I SAM-dependent methyltransferase</fullName>
    </submittedName>
</protein>
<organism evidence="4 5">
    <name type="scientific">Candidatus Alloenteromonas pullistercoris</name>
    <dbReference type="NCBI Taxonomy" id="2840785"/>
    <lineage>
        <taxon>Bacteria</taxon>
        <taxon>Bacillati</taxon>
        <taxon>Bacillota</taxon>
        <taxon>Bacillota incertae sedis</taxon>
        <taxon>Candidatus Alloenteromonas</taxon>
    </lineage>
</organism>
<name>A0A9D9DHX7_9FIRM</name>
<dbReference type="AlphaFoldDB" id="A0A9D9DHX7"/>
<evidence type="ECO:0000256" key="2">
    <source>
        <dbReference type="ARBA" id="ARBA00022679"/>
    </source>
</evidence>
<evidence type="ECO:0000256" key="1">
    <source>
        <dbReference type="ARBA" id="ARBA00022603"/>
    </source>
</evidence>
<dbReference type="Pfam" id="PF05175">
    <property type="entry name" value="MTS"/>
    <property type="match status" value="1"/>
</dbReference>
<keyword evidence="2" id="KW-0808">Transferase</keyword>
<dbReference type="SUPFAM" id="SSF53335">
    <property type="entry name" value="S-adenosyl-L-methionine-dependent methyltransferases"/>
    <property type="match status" value="1"/>
</dbReference>
<dbReference type="InterPro" id="IPR007848">
    <property type="entry name" value="Small_mtfrase_dom"/>
</dbReference>
<evidence type="ECO:0000313" key="5">
    <source>
        <dbReference type="Proteomes" id="UP000823634"/>
    </source>
</evidence>